<sequence>MGMFPGASPNDINTAAYAEFEHSNVVEHDMDYGIYYHGYLHGNHKPTKDNQSLLKSKNAGPRRNSPAAKTLPRPRSYA</sequence>
<dbReference type="InParanoid" id="A0A1E1K716"/>
<protein>
    <submittedName>
        <fullName evidence="2">Uncharacterized protein</fullName>
    </submittedName>
</protein>
<accession>A0A1E1K716</accession>
<feature type="region of interest" description="Disordered" evidence="1">
    <location>
        <begin position="45"/>
        <end position="78"/>
    </location>
</feature>
<proteinExistence type="predicted"/>
<dbReference type="Proteomes" id="UP000178129">
    <property type="component" value="Unassembled WGS sequence"/>
</dbReference>
<evidence type="ECO:0000313" key="3">
    <source>
        <dbReference type="Proteomes" id="UP000178129"/>
    </source>
</evidence>
<name>A0A1E1K716_9HELO</name>
<organism evidence="2 3">
    <name type="scientific">Rhynchosporium graminicola</name>
    <dbReference type="NCBI Taxonomy" id="2792576"/>
    <lineage>
        <taxon>Eukaryota</taxon>
        <taxon>Fungi</taxon>
        <taxon>Dikarya</taxon>
        <taxon>Ascomycota</taxon>
        <taxon>Pezizomycotina</taxon>
        <taxon>Leotiomycetes</taxon>
        <taxon>Helotiales</taxon>
        <taxon>Ploettnerulaceae</taxon>
        <taxon>Rhynchosporium</taxon>
    </lineage>
</organism>
<dbReference type="AlphaFoldDB" id="A0A1E1K716"/>
<keyword evidence="3" id="KW-1185">Reference proteome</keyword>
<evidence type="ECO:0000256" key="1">
    <source>
        <dbReference type="SAM" id="MobiDB-lite"/>
    </source>
</evidence>
<dbReference type="EMBL" id="FJUW01000007">
    <property type="protein sequence ID" value="CZS93896.1"/>
    <property type="molecule type" value="Genomic_DNA"/>
</dbReference>
<comment type="caution">
    <text evidence="2">The sequence shown here is derived from an EMBL/GenBank/DDBJ whole genome shotgun (WGS) entry which is preliminary data.</text>
</comment>
<reference evidence="3" key="1">
    <citation type="submission" date="2016-03" db="EMBL/GenBank/DDBJ databases">
        <authorList>
            <person name="Ploux O."/>
        </authorList>
    </citation>
    <scope>NUCLEOTIDE SEQUENCE [LARGE SCALE GENOMIC DNA]</scope>
    <source>
        <strain evidence="3">UK7</strain>
    </source>
</reference>
<gene>
    <name evidence="2" type="ORF">RCO7_14301</name>
</gene>
<evidence type="ECO:0000313" key="2">
    <source>
        <dbReference type="EMBL" id="CZS93896.1"/>
    </source>
</evidence>